<dbReference type="Proteomes" id="UP000283634">
    <property type="component" value="Unassembled WGS sequence"/>
</dbReference>
<evidence type="ECO:0000313" key="2">
    <source>
        <dbReference type="Proteomes" id="UP000283634"/>
    </source>
</evidence>
<dbReference type="AlphaFoldDB" id="A0A422P3Y5"/>
<name>A0A422P3Y5_TRYRA</name>
<gene>
    <name evidence="1" type="ORF">TraAM80_00292</name>
</gene>
<evidence type="ECO:0000313" key="1">
    <source>
        <dbReference type="EMBL" id="RNF12440.1"/>
    </source>
</evidence>
<organism evidence="1 2">
    <name type="scientific">Trypanosoma rangeli</name>
    <dbReference type="NCBI Taxonomy" id="5698"/>
    <lineage>
        <taxon>Eukaryota</taxon>
        <taxon>Discoba</taxon>
        <taxon>Euglenozoa</taxon>
        <taxon>Kinetoplastea</taxon>
        <taxon>Metakinetoplastina</taxon>
        <taxon>Trypanosomatida</taxon>
        <taxon>Trypanosomatidae</taxon>
        <taxon>Trypanosoma</taxon>
        <taxon>Herpetosoma</taxon>
    </lineage>
</organism>
<reference evidence="1 2" key="1">
    <citation type="journal article" date="2018" name="BMC Genomics">
        <title>Genomic comparison of Trypanosoma conorhini and Trypanosoma rangeli to Trypanosoma cruzi strains of high and low virulence.</title>
        <authorList>
            <person name="Bradwell K.R."/>
            <person name="Koparde V.N."/>
            <person name="Matveyev A.V."/>
            <person name="Serrano M.G."/>
            <person name="Alves J.M."/>
            <person name="Parikh H."/>
            <person name="Huang B."/>
            <person name="Lee V."/>
            <person name="Espinosa-Alvarez O."/>
            <person name="Ortiz P.A."/>
            <person name="Costa-Martins A.G."/>
            <person name="Teixeira M.M."/>
            <person name="Buck G.A."/>
        </authorList>
    </citation>
    <scope>NUCLEOTIDE SEQUENCE [LARGE SCALE GENOMIC DNA]</scope>
    <source>
        <strain evidence="1 2">AM80</strain>
    </source>
</reference>
<protein>
    <submittedName>
        <fullName evidence="1">Uncharacterized protein</fullName>
    </submittedName>
</protein>
<dbReference type="GeneID" id="40324225"/>
<comment type="caution">
    <text evidence="1">The sequence shown here is derived from an EMBL/GenBank/DDBJ whole genome shotgun (WGS) entry which is preliminary data.</text>
</comment>
<keyword evidence="2" id="KW-1185">Reference proteome</keyword>
<accession>A0A422P3Y5</accession>
<sequence>MNKDGGHYLPSTDIHLLSEMAFPTFHFCLALNPVSVANTFSIVSLVAPATQTLLHPHSNVSVSFQAPDYYLYHICTFTFPATRYWLLFLQLQFLLVCHYCTEQGTE</sequence>
<dbReference type="RefSeq" id="XP_029242748.1">
    <property type="nucleotide sequence ID" value="XM_029377376.1"/>
</dbReference>
<dbReference type="EMBL" id="MKGL01000005">
    <property type="protein sequence ID" value="RNF12440.1"/>
    <property type="molecule type" value="Genomic_DNA"/>
</dbReference>
<proteinExistence type="predicted"/>